<gene>
    <name evidence="7" type="primary">pgl</name>
    <name evidence="9" type="ORF">EDC34_101203</name>
</gene>
<dbReference type="Pfam" id="PF01182">
    <property type="entry name" value="Glucosamine_iso"/>
    <property type="match status" value="1"/>
</dbReference>
<dbReference type="GO" id="GO:0017057">
    <property type="term" value="F:6-phosphogluconolactonase activity"/>
    <property type="evidence" value="ECO:0007669"/>
    <property type="project" value="UniProtKB-UniRule"/>
</dbReference>
<dbReference type="AlphaFoldDB" id="A0A4R3NB12"/>
<dbReference type="UniPathway" id="UPA00115">
    <property type="reaction ID" value="UER00409"/>
</dbReference>
<feature type="domain" description="Glucosamine/galactosamine-6-phosphate isomerase" evidence="8">
    <location>
        <begin position="10"/>
        <end position="235"/>
    </location>
</feature>
<evidence type="ECO:0000256" key="2">
    <source>
        <dbReference type="ARBA" id="ARBA00002681"/>
    </source>
</evidence>
<evidence type="ECO:0000259" key="8">
    <source>
        <dbReference type="Pfam" id="PF01182"/>
    </source>
</evidence>
<proteinExistence type="inferred from homology"/>
<keyword evidence="10" id="KW-1185">Reference proteome</keyword>
<accession>A0A4R3NB12</accession>
<comment type="caution">
    <text evidence="9">The sequence shown here is derived from an EMBL/GenBank/DDBJ whole genome shotgun (WGS) entry which is preliminary data.</text>
</comment>
<sequence length="247" mass="25775">MAGSEHLYPDTPALVAGVAAAFTQACRDAIARCGHAWLALAGGRTPLPVYAQLAQALRDARIDAVPTDERCVPHDHPACNLRHLRAAFGSEAPAFARHSRVGGNDEPRNIVAHPLTAANGGIDASLAQARALLAARPQPFDAVLLGMGADGHIASLFPGAANLAEGLALDSGVDAIATLPDPLPPEAPFARISLTLPRLLRARSVHLVVTGHAKRAVLEQARRDPQAPFPVTALLHAGAPVHVHWSP</sequence>
<comment type="similarity">
    <text evidence="4 7">Belongs to the glucosamine/galactosamine-6-phosphate isomerase family. 6-phosphogluconolactonase subfamily.</text>
</comment>
<dbReference type="InterPro" id="IPR037171">
    <property type="entry name" value="NagB/RpiA_transferase-like"/>
</dbReference>
<evidence type="ECO:0000256" key="5">
    <source>
        <dbReference type="ARBA" id="ARBA00013198"/>
    </source>
</evidence>
<evidence type="ECO:0000256" key="4">
    <source>
        <dbReference type="ARBA" id="ARBA00010662"/>
    </source>
</evidence>
<comment type="function">
    <text evidence="2 7">Hydrolysis of 6-phosphogluconolactone to 6-phosphogluconate.</text>
</comment>
<dbReference type="NCBIfam" id="TIGR01198">
    <property type="entry name" value="pgl"/>
    <property type="match status" value="1"/>
</dbReference>
<dbReference type="Proteomes" id="UP000295414">
    <property type="component" value="Unassembled WGS sequence"/>
</dbReference>
<keyword evidence="7" id="KW-0378">Hydrolase</keyword>
<evidence type="ECO:0000256" key="7">
    <source>
        <dbReference type="RuleBase" id="RU365095"/>
    </source>
</evidence>
<dbReference type="Gene3D" id="3.40.50.1360">
    <property type="match status" value="1"/>
</dbReference>
<dbReference type="EMBL" id="SMAP01000001">
    <property type="protein sequence ID" value="TCT25877.1"/>
    <property type="molecule type" value="Genomic_DNA"/>
</dbReference>
<dbReference type="PANTHER" id="PTHR11054:SF0">
    <property type="entry name" value="6-PHOSPHOGLUCONOLACTONASE"/>
    <property type="match status" value="1"/>
</dbReference>
<evidence type="ECO:0000256" key="6">
    <source>
        <dbReference type="ARBA" id="ARBA00020337"/>
    </source>
</evidence>
<dbReference type="SUPFAM" id="SSF100950">
    <property type="entry name" value="NagB/RpiA/CoA transferase-like"/>
    <property type="match status" value="1"/>
</dbReference>
<comment type="pathway">
    <text evidence="3 7">Carbohydrate degradation; pentose phosphate pathway; D-ribulose 5-phosphate from D-glucose 6-phosphate (oxidative stage): step 2/3.</text>
</comment>
<dbReference type="InterPro" id="IPR039104">
    <property type="entry name" value="6PGL"/>
</dbReference>
<dbReference type="CDD" id="cd01400">
    <property type="entry name" value="6PGL"/>
    <property type="match status" value="1"/>
</dbReference>
<evidence type="ECO:0000256" key="1">
    <source>
        <dbReference type="ARBA" id="ARBA00000832"/>
    </source>
</evidence>
<protein>
    <recommendedName>
        <fullName evidence="6 7">6-phosphogluconolactonase</fullName>
        <shortName evidence="7">6PGL</shortName>
        <ecNumber evidence="5 7">3.1.1.31</ecNumber>
    </recommendedName>
</protein>
<dbReference type="GO" id="GO:0005975">
    <property type="term" value="P:carbohydrate metabolic process"/>
    <property type="evidence" value="ECO:0007669"/>
    <property type="project" value="UniProtKB-UniRule"/>
</dbReference>
<name>A0A4R3NB12_9GAMM</name>
<comment type="catalytic activity">
    <reaction evidence="1 7">
        <text>6-phospho-D-glucono-1,5-lactone + H2O = 6-phospho-D-gluconate + H(+)</text>
        <dbReference type="Rhea" id="RHEA:12556"/>
        <dbReference type="ChEBI" id="CHEBI:15377"/>
        <dbReference type="ChEBI" id="CHEBI:15378"/>
        <dbReference type="ChEBI" id="CHEBI:57955"/>
        <dbReference type="ChEBI" id="CHEBI:58759"/>
        <dbReference type="EC" id="3.1.1.31"/>
    </reaction>
</comment>
<dbReference type="InterPro" id="IPR005900">
    <property type="entry name" value="6-phosphogluconolactonase_DevB"/>
</dbReference>
<organism evidence="9 10">
    <name type="scientific">Thermomonas haemolytica</name>
    <dbReference type="NCBI Taxonomy" id="141949"/>
    <lineage>
        <taxon>Bacteria</taxon>
        <taxon>Pseudomonadati</taxon>
        <taxon>Pseudomonadota</taxon>
        <taxon>Gammaproteobacteria</taxon>
        <taxon>Lysobacterales</taxon>
        <taxon>Lysobacteraceae</taxon>
        <taxon>Thermomonas</taxon>
    </lineage>
</organism>
<evidence type="ECO:0000256" key="3">
    <source>
        <dbReference type="ARBA" id="ARBA00004961"/>
    </source>
</evidence>
<reference evidence="9 10" key="1">
    <citation type="submission" date="2019-03" db="EMBL/GenBank/DDBJ databases">
        <title>Genomic Encyclopedia of Type Strains, Phase IV (KMG-IV): sequencing the most valuable type-strain genomes for metagenomic binning, comparative biology and taxonomic classification.</title>
        <authorList>
            <person name="Goeker M."/>
        </authorList>
    </citation>
    <scope>NUCLEOTIDE SEQUENCE [LARGE SCALE GENOMIC DNA]</scope>
    <source>
        <strain evidence="9 10">DSM 13605</strain>
    </source>
</reference>
<dbReference type="EC" id="3.1.1.31" evidence="5 7"/>
<evidence type="ECO:0000313" key="10">
    <source>
        <dbReference type="Proteomes" id="UP000295414"/>
    </source>
</evidence>
<evidence type="ECO:0000313" key="9">
    <source>
        <dbReference type="EMBL" id="TCT25877.1"/>
    </source>
</evidence>
<dbReference type="GO" id="GO:0006098">
    <property type="term" value="P:pentose-phosphate shunt"/>
    <property type="evidence" value="ECO:0007669"/>
    <property type="project" value="UniProtKB-UniPathway"/>
</dbReference>
<dbReference type="PANTHER" id="PTHR11054">
    <property type="entry name" value="6-PHOSPHOGLUCONOLACTONASE"/>
    <property type="match status" value="1"/>
</dbReference>
<dbReference type="InterPro" id="IPR006148">
    <property type="entry name" value="Glc/Gal-6P_isomerase"/>
</dbReference>